<name>H2Z2L2_CIOSA</name>
<dbReference type="Ensembl" id="ENSCSAVT00000011962.1">
    <property type="protein sequence ID" value="ENSCSAVP00000011824.1"/>
    <property type="gene ID" value="ENSCSAVG00000006936.1"/>
</dbReference>
<evidence type="ECO:0000313" key="2">
    <source>
        <dbReference type="Ensembl" id="ENSCSAVP00000011824.1"/>
    </source>
</evidence>
<evidence type="ECO:0008006" key="4">
    <source>
        <dbReference type="Google" id="ProtNLM"/>
    </source>
</evidence>
<dbReference type="InParanoid" id="H2Z2L2"/>
<proteinExistence type="predicted"/>
<dbReference type="InterPro" id="IPR036291">
    <property type="entry name" value="NAD(P)-bd_dom_sf"/>
</dbReference>
<organism evidence="2 3">
    <name type="scientific">Ciona savignyi</name>
    <name type="common">Pacific transparent sea squirt</name>
    <dbReference type="NCBI Taxonomy" id="51511"/>
    <lineage>
        <taxon>Eukaryota</taxon>
        <taxon>Metazoa</taxon>
        <taxon>Chordata</taxon>
        <taxon>Tunicata</taxon>
        <taxon>Ascidiacea</taxon>
        <taxon>Phlebobranchia</taxon>
        <taxon>Cionidae</taxon>
        <taxon>Ciona</taxon>
    </lineage>
</organism>
<dbReference type="SUPFAM" id="SSF51735">
    <property type="entry name" value="NAD(P)-binding Rossmann-fold domains"/>
    <property type="match status" value="1"/>
</dbReference>
<accession>H2Z2L2</accession>
<keyword evidence="1" id="KW-0560">Oxidoreductase</keyword>
<dbReference type="GeneTree" id="ENSGT00940000162345"/>
<dbReference type="HOGENOM" id="CLU_010194_44_9_1"/>
<dbReference type="PANTHER" id="PTHR43157">
    <property type="entry name" value="PHOSPHATIDYLINOSITOL-GLYCAN BIOSYNTHESIS CLASS F PROTEIN-RELATED"/>
    <property type="match status" value="1"/>
</dbReference>
<evidence type="ECO:0000256" key="1">
    <source>
        <dbReference type="ARBA" id="ARBA00023002"/>
    </source>
</evidence>
<sequence length="215" mass="24061">MACRDLKSADEVKQNILVEFPEAKIEIRKLDLSSLASIREFAKKVNESEDRLDILINNAGVMCCPQGKTEDGFEMHLGINHLGHFLLTNLLLDLIKRSAPSRIVVTASSGYKRGVMKWDDLMNDKDYKPFPVYSSSKLANCLFAQELSRRLEGTGVTCNALHPGIVLTNLGRYMYGGDRSIGKRIFHALSVAHCFVGVKEASTWSTEHDILRRCS</sequence>
<dbReference type="Gene3D" id="3.40.50.720">
    <property type="entry name" value="NAD(P)-binding Rossmann-like Domain"/>
    <property type="match status" value="1"/>
</dbReference>
<dbReference type="AlphaFoldDB" id="H2Z2L2"/>
<reference evidence="2" key="2">
    <citation type="submission" date="2025-08" db="UniProtKB">
        <authorList>
            <consortium name="Ensembl"/>
        </authorList>
    </citation>
    <scope>IDENTIFICATION</scope>
</reference>
<dbReference type="Pfam" id="PF00106">
    <property type="entry name" value="adh_short"/>
    <property type="match status" value="1"/>
</dbReference>
<reference evidence="2" key="3">
    <citation type="submission" date="2025-09" db="UniProtKB">
        <authorList>
            <consortium name="Ensembl"/>
        </authorList>
    </citation>
    <scope>IDENTIFICATION</scope>
</reference>
<dbReference type="STRING" id="51511.ENSCSAVP00000011824"/>
<dbReference type="Proteomes" id="UP000007875">
    <property type="component" value="Unassembled WGS sequence"/>
</dbReference>
<evidence type="ECO:0000313" key="3">
    <source>
        <dbReference type="Proteomes" id="UP000007875"/>
    </source>
</evidence>
<reference evidence="3" key="1">
    <citation type="submission" date="2003-08" db="EMBL/GenBank/DDBJ databases">
        <authorList>
            <person name="Birren B."/>
            <person name="Nusbaum C."/>
            <person name="Abebe A."/>
            <person name="Abouelleil A."/>
            <person name="Adekoya E."/>
            <person name="Ait-zahra M."/>
            <person name="Allen N."/>
            <person name="Allen T."/>
            <person name="An P."/>
            <person name="Anderson M."/>
            <person name="Anderson S."/>
            <person name="Arachchi H."/>
            <person name="Armbruster J."/>
            <person name="Bachantsang P."/>
            <person name="Baldwin J."/>
            <person name="Barry A."/>
            <person name="Bayul T."/>
            <person name="Blitshsteyn B."/>
            <person name="Bloom T."/>
            <person name="Blye J."/>
            <person name="Boguslavskiy L."/>
            <person name="Borowsky M."/>
            <person name="Boukhgalter B."/>
            <person name="Brunache A."/>
            <person name="Butler J."/>
            <person name="Calixte N."/>
            <person name="Calvo S."/>
            <person name="Camarata J."/>
            <person name="Campo K."/>
            <person name="Chang J."/>
            <person name="Cheshatsang Y."/>
            <person name="Citroen M."/>
            <person name="Collymore A."/>
            <person name="Considine T."/>
            <person name="Cook A."/>
            <person name="Cooke P."/>
            <person name="Corum B."/>
            <person name="Cuomo C."/>
            <person name="David R."/>
            <person name="Dawoe T."/>
            <person name="Degray S."/>
            <person name="Dodge S."/>
            <person name="Dooley K."/>
            <person name="Dorje P."/>
            <person name="Dorjee K."/>
            <person name="Dorris L."/>
            <person name="Duffey N."/>
            <person name="Dupes A."/>
            <person name="Elkins T."/>
            <person name="Engels R."/>
            <person name="Erickson J."/>
            <person name="Farina A."/>
            <person name="Faro S."/>
            <person name="Ferreira P."/>
            <person name="Fischer H."/>
            <person name="Fitzgerald M."/>
            <person name="Foley K."/>
            <person name="Gage D."/>
            <person name="Galagan J."/>
            <person name="Gearin G."/>
            <person name="Gnerre S."/>
            <person name="Gnirke A."/>
            <person name="Goyette A."/>
            <person name="Graham J."/>
            <person name="Grandbois E."/>
            <person name="Gyaltsen K."/>
            <person name="Hafez N."/>
            <person name="Hagopian D."/>
            <person name="Hagos B."/>
            <person name="Hall J."/>
            <person name="Hatcher B."/>
            <person name="Heller A."/>
            <person name="Higgins H."/>
            <person name="Honan T."/>
            <person name="Horn A."/>
            <person name="Houde N."/>
            <person name="Hughes L."/>
            <person name="Hulme W."/>
            <person name="Husby E."/>
            <person name="Iliev I."/>
            <person name="Jaffe D."/>
            <person name="Jones C."/>
            <person name="Kamal M."/>
            <person name="Kamat A."/>
            <person name="Kamvysselis M."/>
            <person name="Karlsson E."/>
            <person name="Kells C."/>
            <person name="Kieu A."/>
            <person name="Kisner P."/>
            <person name="Kodira C."/>
            <person name="Kulbokas E."/>
            <person name="Labutti K."/>
            <person name="Lama D."/>
            <person name="Landers T."/>
            <person name="Leger J."/>
            <person name="Levine S."/>
            <person name="Lewis D."/>
            <person name="Lewis T."/>
            <person name="Lindblad-toh K."/>
            <person name="Liu X."/>
            <person name="Lokyitsang T."/>
            <person name="Lokyitsang Y."/>
            <person name="Lucien O."/>
            <person name="Lui A."/>
            <person name="Ma L.J."/>
            <person name="Mabbitt R."/>
            <person name="Macdonald J."/>
            <person name="Maclean C."/>
            <person name="Major J."/>
            <person name="Manning J."/>
            <person name="Marabella R."/>
            <person name="Maru K."/>
            <person name="Matthews C."/>
            <person name="Mauceli E."/>
            <person name="Mccarthy M."/>
            <person name="Mcdonough S."/>
            <person name="Mcghee T."/>
            <person name="Meldrim J."/>
            <person name="Meneus L."/>
            <person name="Mesirov J."/>
            <person name="Mihalev A."/>
            <person name="Mihova T."/>
            <person name="Mikkelsen T."/>
            <person name="Mlenga V."/>
            <person name="Moru K."/>
            <person name="Mozes J."/>
            <person name="Mulrain L."/>
            <person name="Munson G."/>
            <person name="Naylor J."/>
            <person name="Newes C."/>
            <person name="Nguyen C."/>
            <person name="Nguyen N."/>
            <person name="Nguyen T."/>
            <person name="Nicol R."/>
            <person name="Nielsen C."/>
            <person name="Nizzari M."/>
            <person name="Norbu C."/>
            <person name="Norbu N."/>
            <person name="O'donnell P."/>
            <person name="Okoawo O."/>
            <person name="O'leary S."/>
            <person name="Omotosho B."/>
            <person name="O'neill K."/>
            <person name="Osman S."/>
            <person name="Parker S."/>
            <person name="Perrin D."/>
            <person name="Phunkhang P."/>
            <person name="Piqani B."/>
            <person name="Purcell S."/>
            <person name="Rachupka T."/>
            <person name="Ramasamy U."/>
            <person name="Rameau R."/>
            <person name="Ray V."/>
            <person name="Raymond C."/>
            <person name="Retta R."/>
            <person name="Richardson S."/>
            <person name="Rise C."/>
            <person name="Rodriguez J."/>
            <person name="Rogers J."/>
            <person name="Rogov P."/>
            <person name="Rutman M."/>
            <person name="Schupbach R."/>
            <person name="Seaman C."/>
            <person name="Settipalli S."/>
            <person name="Sharpe T."/>
            <person name="Sheridan J."/>
            <person name="Sherpa N."/>
            <person name="Shi J."/>
            <person name="Smirnov S."/>
            <person name="Smith C."/>
            <person name="Sougnez C."/>
            <person name="Spencer B."/>
            <person name="Stalker J."/>
            <person name="Stange-thomann N."/>
            <person name="Stavropoulos S."/>
            <person name="Stetson K."/>
            <person name="Stone C."/>
            <person name="Stone S."/>
            <person name="Stubbs M."/>
            <person name="Talamas J."/>
            <person name="Tchuinga P."/>
            <person name="Tenzing P."/>
            <person name="Tesfaye S."/>
            <person name="Theodore J."/>
            <person name="Thoulutsang Y."/>
            <person name="Topham K."/>
            <person name="Towey S."/>
            <person name="Tsamla T."/>
            <person name="Tsomo N."/>
            <person name="Vallee D."/>
            <person name="Vassiliev H."/>
            <person name="Venkataraman V."/>
            <person name="Vinson J."/>
            <person name="Vo A."/>
            <person name="Wade C."/>
            <person name="Wang S."/>
            <person name="Wangchuk T."/>
            <person name="Wangdi T."/>
            <person name="Whittaker C."/>
            <person name="Wilkinson J."/>
            <person name="Wu Y."/>
            <person name="Wyman D."/>
            <person name="Yadav S."/>
            <person name="Yang S."/>
            <person name="Yang X."/>
            <person name="Yeager S."/>
            <person name="Yee E."/>
            <person name="Young G."/>
            <person name="Zainoun J."/>
            <person name="Zembeck L."/>
            <person name="Zimmer A."/>
            <person name="Zody M."/>
            <person name="Lander E."/>
        </authorList>
    </citation>
    <scope>NUCLEOTIDE SEQUENCE [LARGE SCALE GENOMIC DNA]</scope>
</reference>
<dbReference type="GO" id="GO:0016491">
    <property type="term" value="F:oxidoreductase activity"/>
    <property type="evidence" value="ECO:0007669"/>
    <property type="project" value="UniProtKB-KW"/>
</dbReference>
<dbReference type="PRINTS" id="PR00081">
    <property type="entry name" value="GDHRDH"/>
</dbReference>
<protein>
    <recommendedName>
        <fullName evidence="4">Retinol dehydrogenase 14</fullName>
    </recommendedName>
</protein>
<dbReference type="PANTHER" id="PTHR43157:SF31">
    <property type="entry name" value="PHOSPHATIDYLINOSITOL-GLYCAN BIOSYNTHESIS CLASS F PROTEIN"/>
    <property type="match status" value="1"/>
</dbReference>
<dbReference type="eggNOG" id="KOG1208">
    <property type="taxonomic scope" value="Eukaryota"/>
</dbReference>
<dbReference type="OMA" id="EVDILIC"/>
<keyword evidence="3" id="KW-1185">Reference proteome</keyword>
<dbReference type="InterPro" id="IPR002347">
    <property type="entry name" value="SDR_fam"/>
</dbReference>